<evidence type="ECO:0000313" key="2">
    <source>
        <dbReference type="EMBL" id="SBS99234.1"/>
    </source>
</evidence>
<dbReference type="InterPro" id="IPR008780">
    <property type="entry name" value="Plasmodium_Vir"/>
</dbReference>
<keyword evidence="1" id="KW-0812">Transmembrane</keyword>
<dbReference type="EMBL" id="FLQV01001197">
    <property type="protein sequence ID" value="SBS99234.1"/>
    <property type="molecule type" value="Genomic_DNA"/>
</dbReference>
<protein>
    <submittedName>
        <fullName evidence="2">PIR Superfamily Protein</fullName>
    </submittedName>
</protein>
<reference evidence="3" key="1">
    <citation type="submission" date="2016-05" db="EMBL/GenBank/DDBJ databases">
        <authorList>
            <person name="Naeem Raeece"/>
        </authorList>
    </citation>
    <scope>NUCLEOTIDE SEQUENCE [LARGE SCALE GENOMIC DNA]</scope>
</reference>
<name>A0A1A8X1X4_PLAOA</name>
<organism evidence="2 3">
    <name type="scientific">Plasmodium ovale curtisi</name>
    <dbReference type="NCBI Taxonomy" id="864141"/>
    <lineage>
        <taxon>Eukaryota</taxon>
        <taxon>Sar</taxon>
        <taxon>Alveolata</taxon>
        <taxon>Apicomplexa</taxon>
        <taxon>Aconoidasida</taxon>
        <taxon>Haemosporida</taxon>
        <taxon>Plasmodiidae</taxon>
        <taxon>Plasmodium</taxon>
        <taxon>Plasmodium (Plasmodium)</taxon>
    </lineage>
</organism>
<evidence type="ECO:0000256" key="1">
    <source>
        <dbReference type="SAM" id="Phobius"/>
    </source>
</evidence>
<dbReference type="Proteomes" id="UP000078546">
    <property type="component" value="Unassembled WGS sequence"/>
</dbReference>
<feature type="transmembrane region" description="Helical" evidence="1">
    <location>
        <begin position="245"/>
        <end position="268"/>
    </location>
</feature>
<dbReference type="Pfam" id="PF05795">
    <property type="entry name" value="Plasmodium_Vir"/>
    <property type="match status" value="1"/>
</dbReference>
<accession>A0A1A8X1X4</accession>
<keyword evidence="1" id="KW-0472">Membrane</keyword>
<evidence type="ECO:0000313" key="3">
    <source>
        <dbReference type="Proteomes" id="UP000078546"/>
    </source>
</evidence>
<gene>
    <name evidence="2" type="ORF">POVCU1_051470</name>
</gene>
<proteinExistence type="predicted"/>
<keyword evidence="1" id="KW-1133">Transmembrane helix</keyword>
<sequence length="324" mass="38190">MTINSVTEKHETLQEYSYFNSTLNDPNESTSSIPEEIISRVIPKQTRDYHNIIENCKKLNDYITRSISNKCNENICFQITNFWLNNQVRSGSKETDNSSLDNYMKFMKEYDKLESYVSKIYYIDNKLFEKKKELYELYDDYLNLLAILDPSIDPLCERLSTIVKKYNNIIDQYFEKDNSNLSEVLTHFRSNFENQASESIEKCGDKILPFKLLVNEPFLRVHVAEYSQQSEGHVNEFQSQISENIASTFTITLFGTSVGAFLVLMFFYKITLFGHRLRNKKNKNILMKNNLCEEKYELPAYTSEAHDRNSEYCKYNVMYQSLEN</sequence>
<dbReference type="AlphaFoldDB" id="A0A1A8X1X4"/>